<dbReference type="Pfam" id="PF02441">
    <property type="entry name" value="Flavoprotein"/>
    <property type="match status" value="1"/>
</dbReference>
<keyword evidence="3" id="KW-0479">Metal-binding</keyword>
<organism evidence="7 8">
    <name type="scientific">Hirschia litorea</name>
    <dbReference type="NCBI Taxonomy" id="1199156"/>
    <lineage>
        <taxon>Bacteria</taxon>
        <taxon>Pseudomonadati</taxon>
        <taxon>Pseudomonadota</taxon>
        <taxon>Alphaproteobacteria</taxon>
        <taxon>Hyphomonadales</taxon>
        <taxon>Hyphomonadaceae</taxon>
        <taxon>Hirschia</taxon>
    </lineage>
</organism>
<dbReference type="InterPro" id="IPR036551">
    <property type="entry name" value="Flavin_trans-like"/>
</dbReference>
<accession>A0ABW2IND5</accession>
<dbReference type="Gene3D" id="3.40.50.1950">
    <property type="entry name" value="Flavin prenyltransferase-like"/>
    <property type="match status" value="1"/>
</dbReference>
<evidence type="ECO:0000313" key="7">
    <source>
        <dbReference type="EMBL" id="MFC7292427.1"/>
    </source>
</evidence>
<comment type="caution">
    <text evidence="7">The sequence shown here is derived from an EMBL/GenBank/DDBJ whole genome shotgun (WGS) entry which is preliminary data.</text>
</comment>
<dbReference type="InterPro" id="IPR035929">
    <property type="entry name" value="CoaB-like_sf"/>
</dbReference>
<dbReference type="InterPro" id="IPR003382">
    <property type="entry name" value="Flavoprotein"/>
</dbReference>
<comment type="function">
    <text evidence="3">Catalyzes two sequential steps in the biosynthesis of coenzyme A. In the first step cysteine is conjugated to 4'-phosphopantothenate to form 4-phosphopantothenoylcysteine. In the second step the latter compound is decarboxylated to form 4'-phosphopantotheine.</text>
</comment>
<evidence type="ECO:0000259" key="6">
    <source>
        <dbReference type="Pfam" id="PF04127"/>
    </source>
</evidence>
<dbReference type="Pfam" id="PF04127">
    <property type="entry name" value="DFP"/>
    <property type="match status" value="1"/>
</dbReference>
<dbReference type="GO" id="GO:0004632">
    <property type="term" value="F:phosphopantothenate--cysteine ligase activity"/>
    <property type="evidence" value="ECO:0007669"/>
    <property type="project" value="UniProtKB-EC"/>
</dbReference>
<dbReference type="EC" id="6.3.2.5" evidence="3"/>
<dbReference type="Proteomes" id="UP001596492">
    <property type="component" value="Unassembled WGS sequence"/>
</dbReference>
<comment type="similarity">
    <text evidence="3 4">In the N-terminal section; belongs to the HFCD (homo-oligomeric flavin containing Cys decarboxylase) superfamily.</text>
</comment>
<dbReference type="PANTHER" id="PTHR14359">
    <property type="entry name" value="HOMO-OLIGOMERIC FLAVIN CONTAINING CYS DECARBOXYLASE FAMILY"/>
    <property type="match status" value="1"/>
</dbReference>
<reference evidence="8" key="1">
    <citation type="journal article" date="2019" name="Int. J. Syst. Evol. Microbiol.">
        <title>The Global Catalogue of Microorganisms (GCM) 10K type strain sequencing project: providing services to taxonomists for standard genome sequencing and annotation.</title>
        <authorList>
            <consortium name="The Broad Institute Genomics Platform"/>
            <consortium name="The Broad Institute Genome Sequencing Center for Infectious Disease"/>
            <person name="Wu L."/>
            <person name="Ma J."/>
        </authorList>
    </citation>
    <scope>NUCLEOTIDE SEQUENCE [LARGE SCALE GENOMIC DNA]</scope>
    <source>
        <strain evidence="8">CCUG 51308</strain>
    </source>
</reference>
<keyword evidence="3 4" id="KW-0288">FMN</keyword>
<dbReference type="InterPro" id="IPR007085">
    <property type="entry name" value="DNA/pantothenate-metab_flavo_C"/>
</dbReference>
<feature type="binding site" evidence="3">
    <location>
        <begin position="307"/>
        <end position="310"/>
    </location>
    <ligand>
        <name>CTP</name>
        <dbReference type="ChEBI" id="CHEBI:37563"/>
    </ligand>
</feature>
<sequence>MADKSILLIIGGGIAAYKSLELIRELSRNNVSTRCILTKSGQEFVTPLTVSALSGEKVFTELFDLDDEADMGHIQLSRSTDLVVVCPATADLMAKACAGLATDLATTTLLATDKPVFMVPAMNVRMWDHPATQRNIAQLRLDGIEVMEPDVGEMACGEYGPGRLPEVSRIAAEILDHLAKPIDGPLAGKKAVVTAGPTREALDPVRYISNHSSGKQGYAIATALSRLGADVTLVSGPTSLPQPAGVNFVQVETAVQMLDAVKSELPSDIFISVAAVADWRPAEPSDVKIKAKTTKDGLGSITLVENPDILKTISHMKGKRPSLVVGFAAETNDVEDHAQGKLERKGCDWIVANDVSGDVMGGSENEIAIIKRDGIERLPRMDKSAVAQNLALRIAENFSTIKAK</sequence>
<protein>
    <recommendedName>
        <fullName evidence="3">Coenzyme A biosynthesis bifunctional protein CoaBC</fullName>
    </recommendedName>
    <alternativeName>
        <fullName evidence="3">DNA/pantothenate metabolism flavoprotein</fullName>
    </alternativeName>
    <alternativeName>
        <fullName evidence="3">Phosphopantothenoylcysteine synthetase/decarboxylase</fullName>
        <shortName evidence="3">PPCS-PPCDC</shortName>
    </alternativeName>
    <domain>
        <recommendedName>
            <fullName evidence="3">Phosphopantothenoylcysteine decarboxylase</fullName>
            <shortName evidence="3">PPC decarboxylase</shortName>
            <shortName evidence="3">PPC-DC</shortName>
            <ecNumber evidence="3">4.1.1.36</ecNumber>
        </recommendedName>
        <alternativeName>
            <fullName evidence="3">CoaC</fullName>
        </alternativeName>
    </domain>
    <domain>
        <recommendedName>
            <fullName evidence="3">Phosphopantothenate--cysteine ligase</fullName>
            <ecNumber evidence="3">6.3.2.5</ecNumber>
        </recommendedName>
        <alternativeName>
            <fullName evidence="3">CoaB</fullName>
        </alternativeName>
        <alternativeName>
            <fullName evidence="3">Phosphopantothenoylcysteine synthetase</fullName>
            <shortName evidence="3">PPC synthetase</shortName>
            <shortName evidence="3">PPC-S</shortName>
        </alternativeName>
    </domain>
</protein>
<feature type="domain" description="Flavoprotein" evidence="5">
    <location>
        <begin position="4"/>
        <end position="178"/>
    </location>
</feature>
<feature type="binding site" evidence="3">
    <location>
        <position position="341"/>
    </location>
    <ligand>
        <name>CTP</name>
        <dbReference type="ChEBI" id="CHEBI:37563"/>
    </ligand>
</feature>
<feature type="domain" description="DNA/pantothenate metabolism flavoprotein C-terminal" evidence="6">
    <location>
        <begin position="186"/>
        <end position="396"/>
    </location>
</feature>
<dbReference type="Gene3D" id="3.40.50.10300">
    <property type="entry name" value="CoaB-like"/>
    <property type="match status" value="1"/>
</dbReference>
<keyword evidence="2 3" id="KW-0456">Lyase</keyword>
<feature type="region of interest" description="Phosphopantothenate--cysteine ligase" evidence="3">
    <location>
        <begin position="191"/>
        <end position="404"/>
    </location>
</feature>
<dbReference type="NCBIfam" id="TIGR00521">
    <property type="entry name" value="coaBC_dfp"/>
    <property type="match status" value="1"/>
</dbReference>
<keyword evidence="3" id="KW-0460">Magnesium</keyword>
<dbReference type="InterPro" id="IPR005252">
    <property type="entry name" value="CoaBC"/>
</dbReference>
<comment type="cofactor">
    <cofactor evidence="3">
        <name>Mg(2+)</name>
        <dbReference type="ChEBI" id="CHEBI:18420"/>
    </cofactor>
</comment>
<dbReference type="SUPFAM" id="SSF52507">
    <property type="entry name" value="Homo-oligomeric flavin-containing Cys decarboxylases, HFCD"/>
    <property type="match status" value="1"/>
</dbReference>
<feature type="active site" description="Proton donor" evidence="3">
    <location>
        <position position="156"/>
    </location>
</feature>
<feature type="binding site" evidence="3">
    <location>
        <position position="327"/>
    </location>
    <ligand>
        <name>CTP</name>
        <dbReference type="ChEBI" id="CHEBI:37563"/>
    </ligand>
</feature>
<evidence type="ECO:0000256" key="2">
    <source>
        <dbReference type="ARBA" id="ARBA00023239"/>
    </source>
</evidence>
<keyword evidence="3" id="KW-0511">Multifunctional enzyme</keyword>
<comment type="function">
    <text evidence="4">Catalyzes two steps in the biosynthesis of coenzyme A. In the first step cysteine is conjugated to 4'-phosphopantothenate to form 4-phosphopantothenoylcysteine, in the latter compound is decarboxylated to form 4'-phosphopantotheine.</text>
</comment>
<comment type="caution">
    <text evidence="3">Lacks conserved residue(s) required for the propagation of feature annotation.</text>
</comment>
<comment type="cofactor">
    <cofactor evidence="3">
        <name>FMN</name>
        <dbReference type="ChEBI" id="CHEBI:58210"/>
    </cofactor>
    <text evidence="3">Binds 1 FMN per subunit.</text>
</comment>
<comment type="similarity">
    <text evidence="3 4">In the C-terminal section; belongs to the PPC synthetase family.</text>
</comment>
<evidence type="ECO:0000313" key="8">
    <source>
        <dbReference type="Proteomes" id="UP001596492"/>
    </source>
</evidence>
<keyword evidence="8" id="KW-1185">Reference proteome</keyword>
<feature type="binding site" evidence="3">
    <location>
        <position position="278"/>
    </location>
    <ligand>
        <name>CTP</name>
        <dbReference type="ChEBI" id="CHEBI:37563"/>
    </ligand>
</feature>
<dbReference type="HAMAP" id="MF_02225">
    <property type="entry name" value="CoaBC"/>
    <property type="match status" value="1"/>
</dbReference>
<keyword evidence="1 3" id="KW-0210">Decarboxylase</keyword>
<comment type="pathway">
    <text evidence="3 4">Cofactor biosynthesis; coenzyme A biosynthesis; CoA from (R)-pantothenate: step 3/5.</text>
</comment>
<evidence type="ECO:0000259" key="5">
    <source>
        <dbReference type="Pfam" id="PF02441"/>
    </source>
</evidence>
<gene>
    <name evidence="3 7" type="primary">coaBC</name>
    <name evidence="7" type="ORF">ACFQS8_12425</name>
</gene>
<comment type="catalytic activity">
    <reaction evidence="3 4">
        <text>(R)-4'-phosphopantothenate + L-cysteine + CTP = N-[(R)-4-phosphopantothenoyl]-L-cysteine + CMP + diphosphate + H(+)</text>
        <dbReference type="Rhea" id="RHEA:19397"/>
        <dbReference type="ChEBI" id="CHEBI:10986"/>
        <dbReference type="ChEBI" id="CHEBI:15378"/>
        <dbReference type="ChEBI" id="CHEBI:33019"/>
        <dbReference type="ChEBI" id="CHEBI:35235"/>
        <dbReference type="ChEBI" id="CHEBI:37563"/>
        <dbReference type="ChEBI" id="CHEBI:59458"/>
        <dbReference type="ChEBI" id="CHEBI:60377"/>
        <dbReference type="EC" id="6.3.2.5"/>
    </reaction>
</comment>
<dbReference type="PANTHER" id="PTHR14359:SF6">
    <property type="entry name" value="PHOSPHOPANTOTHENOYLCYSTEINE DECARBOXYLASE"/>
    <property type="match status" value="1"/>
</dbReference>
<dbReference type="RefSeq" id="WP_382167842.1">
    <property type="nucleotide sequence ID" value="NZ_JBHTBR010000005.1"/>
</dbReference>
<feature type="binding site" evidence="3">
    <location>
        <position position="288"/>
    </location>
    <ligand>
        <name>CTP</name>
        <dbReference type="ChEBI" id="CHEBI:37563"/>
    </ligand>
</feature>
<dbReference type="EC" id="4.1.1.36" evidence="3"/>
<dbReference type="EMBL" id="JBHTBR010000005">
    <property type="protein sequence ID" value="MFC7292427.1"/>
    <property type="molecule type" value="Genomic_DNA"/>
</dbReference>
<evidence type="ECO:0000256" key="1">
    <source>
        <dbReference type="ARBA" id="ARBA00022793"/>
    </source>
</evidence>
<dbReference type="GO" id="GO:0004633">
    <property type="term" value="F:phosphopantothenoylcysteine decarboxylase activity"/>
    <property type="evidence" value="ECO:0007669"/>
    <property type="project" value="UniProtKB-EC"/>
</dbReference>
<keyword evidence="3 4" id="KW-0285">Flavoprotein</keyword>
<proteinExistence type="inferred from homology"/>
<name>A0ABW2IND5_9PROT</name>
<evidence type="ECO:0000256" key="4">
    <source>
        <dbReference type="RuleBase" id="RU364078"/>
    </source>
</evidence>
<evidence type="ECO:0000256" key="3">
    <source>
        <dbReference type="HAMAP-Rule" id="MF_02225"/>
    </source>
</evidence>
<dbReference type="SUPFAM" id="SSF102645">
    <property type="entry name" value="CoaB-like"/>
    <property type="match status" value="1"/>
</dbReference>
<comment type="pathway">
    <text evidence="3 4">Cofactor biosynthesis; coenzyme A biosynthesis; CoA from (R)-pantothenate: step 2/5.</text>
</comment>
<keyword evidence="3 4" id="KW-0436">Ligase</keyword>
<comment type="catalytic activity">
    <reaction evidence="3 4">
        <text>N-[(R)-4-phosphopantothenoyl]-L-cysteine + H(+) = (R)-4'-phosphopantetheine + CO2</text>
        <dbReference type="Rhea" id="RHEA:16793"/>
        <dbReference type="ChEBI" id="CHEBI:15378"/>
        <dbReference type="ChEBI" id="CHEBI:16526"/>
        <dbReference type="ChEBI" id="CHEBI:59458"/>
        <dbReference type="ChEBI" id="CHEBI:61723"/>
        <dbReference type="EC" id="4.1.1.36"/>
    </reaction>
</comment>
<feature type="binding site" evidence="3">
    <location>
        <position position="345"/>
    </location>
    <ligand>
        <name>CTP</name>
        <dbReference type="ChEBI" id="CHEBI:37563"/>
    </ligand>
</feature>
<feature type="region of interest" description="Phosphopantothenoylcysteine decarboxylase" evidence="3">
    <location>
        <begin position="1"/>
        <end position="190"/>
    </location>
</feature>